<dbReference type="RefSeq" id="WP_248684503.1">
    <property type="nucleotide sequence ID" value="NZ_JALPRY010000024.1"/>
</dbReference>
<feature type="domain" description="DUF6891" evidence="1">
    <location>
        <begin position="32"/>
        <end position="217"/>
    </location>
</feature>
<evidence type="ECO:0000313" key="3">
    <source>
        <dbReference type="Proteomes" id="UP001202827"/>
    </source>
</evidence>
<organism evidence="2 3">
    <name type="scientific">Neorhizobium turbinariae</name>
    <dbReference type="NCBI Taxonomy" id="2937795"/>
    <lineage>
        <taxon>Bacteria</taxon>
        <taxon>Pseudomonadati</taxon>
        <taxon>Pseudomonadota</taxon>
        <taxon>Alphaproteobacteria</taxon>
        <taxon>Hyphomicrobiales</taxon>
        <taxon>Rhizobiaceae</taxon>
        <taxon>Rhizobium/Agrobacterium group</taxon>
        <taxon>Neorhizobium</taxon>
    </lineage>
</organism>
<sequence length="228" mass="25426">MLELIKLLLARWFPPKPDEETAHEVATVAVDQADAAAEIRRLVWSGFEAQDAILDIVLEGYPQPSLLSQADRQWLAEEIERQFALKLREEADWPPRTDWDRLDSAFVVLRANGVIALHDAGVTQADAFAEVAAEYQMRKEVGVGSEGFVFYGDEDITAALAGDSLYLTFGAFQNRVQNTSVIAEEIIETLAKKGLRATWSGDIGKKMLITPFEWQKRSPAIGFEDTVL</sequence>
<gene>
    <name evidence="2" type="ORF">M0654_19535</name>
</gene>
<dbReference type="EMBL" id="JALPRY010000024">
    <property type="protein sequence ID" value="MCK8782176.1"/>
    <property type="molecule type" value="Genomic_DNA"/>
</dbReference>
<dbReference type="InterPro" id="IPR054186">
    <property type="entry name" value="DUF6891"/>
</dbReference>
<evidence type="ECO:0000259" key="1">
    <source>
        <dbReference type="Pfam" id="PF21831"/>
    </source>
</evidence>
<comment type="caution">
    <text evidence="2">The sequence shown here is derived from an EMBL/GenBank/DDBJ whole genome shotgun (WGS) entry which is preliminary data.</text>
</comment>
<dbReference type="Pfam" id="PF21831">
    <property type="entry name" value="DUF6891"/>
    <property type="match status" value="1"/>
</dbReference>
<proteinExistence type="predicted"/>
<reference evidence="2 3" key="1">
    <citation type="submission" date="2022-04" db="EMBL/GenBank/DDBJ databases">
        <title>Rhizobium coralii sp. nov., isolated from coral Turbinaria peltata.</title>
        <authorList>
            <person name="Sun H."/>
        </authorList>
    </citation>
    <scope>NUCLEOTIDE SEQUENCE [LARGE SCALE GENOMIC DNA]</scope>
    <source>
        <strain evidence="2 3">NTR19</strain>
    </source>
</reference>
<protein>
    <recommendedName>
        <fullName evidence="1">DUF6891 domain-containing protein</fullName>
    </recommendedName>
</protein>
<keyword evidence="3" id="KW-1185">Reference proteome</keyword>
<name>A0ABT0IWR5_9HYPH</name>
<evidence type="ECO:0000313" key="2">
    <source>
        <dbReference type="EMBL" id="MCK8782176.1"/>
    </source>
</evidence>
<accession>A0ABT0IWR5</accession>
<dbReference type="Proteomes" id="UP001202827">
    <property type="component" value="Unassembled WGS sequence"/>
</dbReference>